<dbReference type="Gene3D" id="3.40.390.10">
    <property type="entry name" value="Collagenase (Catalytic Domain)"/>
    <property type="match status" value="1"/>
</dbReference>
<dbReference type="EMBL" id="GBBK01000066">
    <property type="protein sequence ID" value="JAC24416.1"/>
    <property type="molecule type" value="mRNA"/>
</dbReference>
<keyword evidence="2" id="KW-0732">Signal</keyword>
<dbReference type="Gene3D" id="1.10.1380.10">
    <property type="entry name" value="Neutral endopeptidase , domain2"/>
    <property type="match status" value="1"/>
</dbReference>
<dbReference type="InterPro" id="IPR042089">
    <property type="entry name" value="Peptidase_M13_dom_2"/>
</dbReference>
<dbReference type="PANTHER" id="PTHR11733">
    <property type="entry name" value="ZINC METALLOPROTEASE FAMILY M13 NEPRILYSIN-RELATED"/>
    <property type="match status" value="1"/>
</dbReference>
<name>A0A023FRI9_AMBCJ</name>
<organism evidence="4">
    <name type="scientific">Amblyomma cajennense</name>
    <name type="common">Cayenne tick</name>
    <name type="synonym">Acarus cajennensis</name>
    <dbReference type="NCBI Taxonomy" id="34607"/>
    <lineage>
        <taxon>Eukaryota</taxon>
        <taxon>Metazoa</taxon>
        <taxon>Ecdysozoa</taxon>
        <taxon>Arthropoda</taxon>
        <taxon>Chelicerata</taxon>
        <taxon>Arachnida</taxon>
        <taxon>Acari</taxon>
        <taxon>Parasitiformes</taxon>
        <taxon>Ixodida</taxon>
        <taxon>Ixodoidea</taxon>
        <taxon>Ixodidae</taxon>
        <taxon>Amblyomminae</taxon>
        <taxon>Amblyomma</taxon>
    </lineage>
</organism>
<dbReference type="SUPFAM" id="SSF55486">
    <property type="entry name" value="Metalloproteases ('zincins'), catalytic domain"/>
    <property type="match status" value="1"/>
</dbReference>
<dbReference type="Pfam" id="PF05649">
    <property type="entry name" value="Peptidase_M13_N"/>
    <property type="match status" value="1"/>
</dbReference>
<feature type="chain" id="PRO_5001517341" evidence="2">
    <location>
        <begin position="18"/>
        <end position="427"/>
    </location>
</feature>
<accession>A0A023FRI9</accession>
<dbReference type="GO" id="GO:0005886">
    <property type="term" value="C:plasma membrane"/>
    <property type="evidence" value="ECO:0007669"/>
    <property type="project" value="TreeGrafter"/>
</dbReference>
<dbReference type="GO" id="GO:0016485">
    <property type="term" value="P:protein processing"/>
    <property type="evidence" value="ECO:0007669"/>
    <property type="project" value="TreeGrafter"/>
</dbReference>
<evidence type="ECO:0000313" key="4">
    <source>
        <dbReference type="EMBL" id="JAC24416.1"/>
    </source>
</evidence>
<evidence type="ECO:0000259" key="3">
    <source>
        <dbReference type="Pfam" id="PF05649"/>
    </source>
</evidence>
<dbReference type="AlphaFoldDB" id="A0A023FRI9"/>
<dbReference type="GO" id="GO:0004222">
    <property type="term" value="F:metalloendopeptidase activity"/>
    <property type="evidence" value="ECO:0007669"/>
    <property type="project" value="InterPro"/>
</dbReference>
<sequence>MILRIALGILCVTICASEGTPDSKGKVCTDAECKEFVKEIESQMGTATPCENLYENVCGKWRGSLELQKKPLKEKAVKDLADLLEAARVEPKESPNATDKLINAFQSCTLQAKSVEALKASVKSVLDGYKLGQWPLQGDATGKQETYEEILQKVGPLPLFTHSVSLDKSEPVITISKPSYDYVSGIDNDDGDYPQYNDYEENMEEAYKEFITKTMILLSGTTTEEQSKAADGIIFVEKTFSKFASAAINVTKTGSLSYIKTELRDDFLMKALKRDFDLANVSIKEETQVEVEYFQYFEKVAEFLKNADTTQLINYVLWTKIRNMTKAVATPLNELYLVYKNKTDIEPRKRSNDTKLLCMQQLLERDIMYTAGASYYSSDKFDKDSKEDVMKMLHFINSTFRNVIKTTPGCRKKIRKKPLNVLITYGS</sequence>
<proteinExistence type="evidence at transcript level"/>
<dbReference type="InterPro" id="IPR024079">
    <property type="entry name" value="MetalloPept_cat_dom_sf"/>
</dbReference>
<dbReference type="PANTHER" id="PTHR11733:SF167">
    <property type="entry name" value="FI17812P1-RELATED"/>
    <property type="match status" value="1"/>
</dbReference>
<dbReference type="PROSITE" id="PS51885">
    <property type="entry name" value="NEPRILYSIN"/>
    <property type="match status" value="1"/>
</dbReference>
<dbReference type="InterPro" id="IPR008753">
    <property type="entry name" value="Peptidase_M13_N"/>
</dbReference>
<dbReference type="InterPro" id="IPR000718">
    <property type="entry name" value="Peptidase_M13"/>
</dbReference>
<reference evidence="4" key="1">
    <citation type="submission" date="2014-03" db="EMBL/GenBank/DDBJ databases">
        <title>The sialotranscriptome of Amblyomma triste, Amblyomma parvum and Amblyomma cajennense ticks, uncovered by 454-based RNA-seq.</title>
        <authorList>
            <person name="Garcia G.R."/>
            <person name="Gardinassi L.G."/>
            <person name="Ribeiro J.M."/>
            <person name="Anatriello E."/>
            <person name="Ferreira B.R."/>
            <person name="Moreira H.N."/>
            <person name="Mafra C."/>
            <person name="Olegario M.M."/>
            <person name="Szabo P.J."/>
            <person name="Miranda-Santos I.K."/>
            <person name="Maruyama S.R."/>
        </authorList>
    </citation>
    <scope>NUCLEOTIDE SEQUENCE</scope>
    <source>
        <strain evidence="4">Uberlandia</strain>
        <tissue evidence="4">Salivary glands</tissue>
    </source>
</reference>
<feature type="domain" description="Peptidase M13 N-terminal" evidence="3">
    <location>
        <begin position="49"/>
        <end position="408"/>
    </location>
</feature>
<evidence type="ECO:0000256" key="2">
    <source>
        <dbReference type="SAM" id="SignalP"/>
    </source>
</evidence>
<evidence type="ECO:0000256" key="1">
    <source>
        <dbReference type="ARBA" id="ARBA00007357"/>
    </source>
</evidence>
<protein>
    <submittedName>
        <fullName evidence="4">Putative peptidase family m13 includes neprilysin</fullName>
    </submittedName>
</protein>
<comment type="similarity">
    <text evidence="1">Belongs to the peptidase M13 family.</text>
</comment>
<feature type="signal peptide" evidence="2">
    <location>
        <begin position="1"/>
        <end position="17"/>
    </location>
</feature>